<dbReference type="PROSITE" id="PS50127">
    <property type="entry name" value="UBC_2"/>
    <property type="match status" value="1"/>
</dbReference>
<evidence type="ECO:0000313" key="3">
    <source>
        <dbReference type="EMBL" id="ACO66859.1"/>
    </source>
</evidence>
<dbReference type="InterPro" id="IPR000608">
    <property type="entry name" value="UBC"/>
</dbReference>
<dbReference type="STRING" id="296587.C1EFI2"/>
<dbReference type="FunCoup" id="C1EFI2">
    <property type="interactions" value="2042"/>
</dbReference>
<dbReference type="Pfam" id="PF00179">
    <property type="entry name" value="UQ_con"/>
    <property type="match status" value="1"/>
</dbReference>
<reference evidence="3 4" key="1">
    <citation type="journal article" date="2009" name="Science">
        <title>Green evolution and dynamic adaptations revealed by genomes of the marine picoeukaryotes Micromonas.</title>
        <authorList>
            <person name="Worden A.Z."/>
            <person name="Lee J.H."/>
            <person name="Mock T."/>
            <person name="Rouze P."/>
            <person name="Simmons M.P."/>
            <person name="Aerts A.L."/>
            <person name="Allen A.E."/>
            <person name="Cuvelier M.L."/>
            <person name="Derelle E."/>
            <person name="Everett M.V."/>
            <person name="Foulon E."/>
            <person name="Grimwood J."/>
            <person name="Gundlach H."/>
            <person name="Henrissat B."/>
            <person name="Napoli C."/>
            <person name="McDonald S.M."/>
            <person name="Parker M.S."/>
            <person name="Rombauts S."/>
            <person name="Salamov A."/>
            <person name="Von Dassow P."/>
            <person name="Badger J.H."/>
            <person name="Coutinho P.M."/>
            <person name="Demir E."/>
            <person name="Dubchak I."/>
            <person name="Gentemann C."/>
            <person name="Eikrem W."/>
            <person name="Gready J.E."/>
            <person name="John U."/>
            <person name="Lanier W."/>
            <person name="Lindquist E.A."/>
            <person name="Lucas S."/>
            <person name="Mayer K.F."/>
            <person name="Moreau H."/>
            <person name="Not F."/>
            <person name="Otillar R."/>
            <person name="Panaud O."/>
            <person name="Pangilinan J."/>
            <person name="Paulsen I."/>
            <person name="Piegu B."/>
            <person name="Poliakov A."/>
            <person name="Robbens S."/>
            <person name="Schmutz J."/>
            <person name="Toulza E."/>
            <person name="Wyss T."/>
            <person name="Zelensky A."/>
            <person name="Zhou K."/>
            <person name="Armbrust E.V."/>
            <person name="Bhattacharya D."/>
            <person name="Goodenough U.W."/>
            <person name="Van de Peer Y."/>
            <person name="Grigoriev I.V."/>
        </authorList>
    </citation>
    <scope>NUCLEOTIDE SEQUENCE [LARGE SCALE GENOMIC DNA]</scope>
    <source>
        <strain evidence="4">RCC299 / NOUM17</strain>
    </source>
</reference>
<evidence type="ECO:0000313" key="4">
    <source>
        <dbReference type="Proteomes" id="UP000002009"/>
    </source>
</evidence>
<sequence>MAKKTSKVRLQKELKAFVADPPPYIPRVHVNERNILEWHLLMEGCPDTPYEGGWYVAKLKFPAEYPFKPPSIFMCTPSGRFATGTRLCLSMSDFHPESWNPGWSVATVAKGLLSFMCEEAVTTGAVVTTRAEKEKLAKDSVAWNMKHGGFLKMFPELDGGLDAIAEVGKKGGREGEEGSDAGGLAAKVDSLGLD</sequence>
<dbReference type="Proteomes" id="UP000002009">
    <property type="component" value="Chromosome 13"/>
</dbReference>
<dbReference type="OrthoDB" id="1158011at2759"/>
<organism evidence="3 4">
    <name type="scientific">Micromonas commoda (strain RCC299 / NOUM17 / CCMP2709)</name>
    <name type="common">Picoplanktonic green alga</name>
    <dbReference type="NCBI Taxonomy" id="296587"/>
    <lineage>
        <taxon>Eukaryota</taxon>
        <taxon>Viridiplantae</taxon>
        <taxon>Chlorophyta</taxon>
        <taxon>Mamiellophyceae</taxon>
        <taxon>Mamiellales</taxon>
        <taxon>Mamiellaceae</taxon>
        <taxon>Micromonas</taxon>
    </lineage>
</organism>
<dbReference type="EMBL" id="CP001331">
    <property type="protein sequence ID" value="ACO66859.1"/>
    <property type="molecule type" value="Genomic_DNA"/>
</dbReference>
<dbReference type="CDD" id="cd23799">
    <property type="entry name" value="UBCc_UBE2J"/>
    <property type="match status" value="1"/>
</dbReference>
<evidence type="ECO:0000259" key="2">
    <source>
        <dbReference type="PROSITE" id="PS50127"/>
    </source>
</evidence>
<dbReference type="SMART" id="SM00212">
    <property type="entry name" value="UBCc"/>
    <property type="match status" value="1"/>
</dbReference>
<dbReference type="GeneID" id="8248531"/>
<dbReference type="AlphaFoldDB" id="C1EFI2"/>
<dbReference type="PANTHER" id="PTHR24067">
    <property type="entry name" value="UBIQUITIN-CONJUGATING ENZYME E2"/>
    <property type="match status" value="1"/>
</dbReference>
<accession>C1EFI2</accession>
<feature type="domain" description="UBC core" evidence="2">
    <location>
        <begin position="5"/>
        <end position="154"/>
    </location>
</feature>
<evidence type="ECO:0000256" key="1">
    <source>
        <dbReference type="SAM" id="MobiDB-lite"/>
    </source>
</evidence>
<dbReference type="InterPro" id="IPR016135">
    <property type="entry name" value="UBQ-conjugating_enzyme/RWD"/>
</dbReference>
<feature type="region of interest" description="Disordered" evidence="1">
    <location>
        <begin position="169"/>
        <end position="194"/>
    </location>
</feature>
<dbReference type="OMA" id="FTNYHPE"/>
<keyword evidence="4" id="KW-1185">Reference proteome</keyword>
<dbReference type="eggNOG" id="KOG0894">
    <property type="taxonomic scope" value="Eukaryota"/>
</dbReference>
<proteinExistence type="predicted"/>
<dbReference type="SUPFAM" id="SSF54495">
    <property type="entry name" value="UBC-like"/>
    <property type="match status" value="1"/>
</dbReference>
<dbReference type="InParanoid" id="C1EFI2"/>
<name>C1EFI2_MICCC</name>
<dbReference type="RefSeq" id="XP_002505601.1">
    <property type="nucleotide sequence ID" value="XM_002505555.1"/>
</dbReference>
<dbReference type="InterPro" id="IPR050113">
    <property type="entry name" value="Ub_conjugating_enzyme"/>
</dbReference>
<dbReference type="Gene3D" id="3.10.110.10">
    <property type="entry name" value="Ubiquitin Conjugating Enzyme"/>
    <property type="match status" value="1"/>
</dbReference>
<gene>
    <name evidence="3" type="ORF">MICPUN_92347</name>
</gene>
<protein>
    <recommendedName>
        <fullName evidence="2">UBC core domain-containing protein</fullName>
    </recommendedName>
</protein>
<dbReference type="KEGG" id="mis:MICPUN_92347"/>